<gene>
    <name evidence="7" type="ORF">A3B54_00500</name>
</gene>
<reference evidence="7 8" key="1">
    <citation type="journal article" date="2016" name="Nat. Commun.">
        <title>Thousands of microbial genomes shed light on interconnected biogeochemical processes in an aquifer system.</title>
        <authorList>
            <person name="Anantharaman K."/>
            <person name="Brown C.T."/>
            <person name="Hug L.A."/>
            <person name="Sharon I."/>
            <person name="Castelle C.J."/>
            <person name="Probst A.J."/>
            <person name="Thomas B.C."/>
            <person name="Singh A."/>
            <person name="Wilkins M.J."/>
            <person name="Karaoz U."/>
            <person name="Brodie E.L."/>
            <person name="Williams K.H."/>
            <person name="Hubbard S.S."/>
            <person name="Banfield J.F."/>
        </authorList>
    </citation>
    <scope>NUCLEOTIDE SEQUENCE [LARGE SCALE GENOMIC DNA]</scope>
</reference>
<dbReference type="Gene3D" id="3.30.1490.10">
    <property type="match status" value="1"/>
</dbReference>
<keyword evidence="2 6" id="KW-0689">Ribosomal protein</keyword>
<name>A0A1F5H2T3_9BACT</name>
<dbReference type="PROSITE" id="PS00053">
    <property type="entry name" value="RIBOSOMAL_S8"/>
    <property type="match status" value="1"/>
</dbReference>
<dbReference type="Gene3D" id="3.30.1370.30">
    <property type="match status" value="1"/>
</dbReference>
<dbReference type="GO" id="GO:0006412">
    <property type="term" value="P:translation"/>
    <property type="evidence" value="ECO:0007669"/>
    <property type="project" value="InterPro"/>
</dbReference>
<protein>
    <recommendedName>
        <fullName evidence="4">Small ribosomal subunit protein uS8</fullName>
    </recommendedName>
    <alternativeName>
        <fullName evidence="5">30S ribosomal protein S8</fullName>
    </alternativeName>
</protein>
<dbReference type="Proteomes" id="UP000177039">
    <property type="component" value="Unassembled WGS sequence"/>
</dbReference>
<comment type="similarity">
    <text evidence="1 6">Belongs to the universal ribosomal protein uS8 family.</text>
</comment>
<dbReference type="PANTHER" id="PTHR11758">
    <property type="entry name" value="40S RIBOSOMAL PROTEIN S15A"/>
    <property type="match status" value="1"/>
</dbReference>
<dbReference type="GO" id="GO:0003735">
    <property type="term" value="F:structural constituent of ribosome"/>
    <property type="evidence" value="ECO:0007669"/>
    <property type="project" value="InterPro"/>
</dbReference>
<dbReference type="InterPro" id="IPR035987">
    <property type="entry name" value="Ribosomal_uS8_sf"/>
</dbReference>
<evidence type="ECO:0000256" key="5">
    <source>
        <dbReference type="ARBA" id="ARBA00035525"/>
    </source>
</evidence>
<proteinExistence type="inferred from homology"/>
<dbReference type="GO" id="GO:1990904">
    <property type="term" value="C:ribonucleoprotein complex"/>
    <property type="evidence" value="ECO:0007669"/>
    <property type="project" value="UniProtKB-KW"/>
</dbReference>
<evidence type="ECO:0000256" key="3">
    <source>
        <dbReference type="ARBA" id="ARBA00023274"/>
    </source>
</evidence>
<dbReference type="AlphaFoldDB" id="A0A1F5H2T3"/>
<evidence type="ECO:0000256" key="6">
    <source>
        <dbReference type="RuleBase" id="RU003660"/>
    </source>
</evidence>
<dbReference type="GO" id="GO:0005840">
    <property type="term" value="C:ribosome"/>
    <property type="evidence" value="ECO:0007669"/>
    <property type="project" value="UniProtKB-KW"/>
</dbReference>
<comment type="caution">
    <text evidence="7">The sequence shown here is derived from an EMBL/GenBank/DDBJ whole genome shotgun (WGS) entry which is preliminary data.</text>
</comment>
<evidence type="ECO:0000256" key="2">
    <source>
        <dbReference type="ARBA" id="ARBA00022980"/>
    </source>
</evidence>
<evidence type="ECO:0000256" key="4">
    <source>
        <dbReference type="ARBA" id="ARBA00035258"/>
    </source>
</evidence>
<dbReference type="InterPro" id="IPR047863">
    <property type="entry name" value="Ribosomal_uS8_CS"/>
</dbReference>
<dbReference type="SUPFAM" id="SSF56047">
    <property type="entry name" value="Ribosomal protein S8"/>
    <property type="match status" value="1"/>
</dbReference>
<dbReference type="Pfam" id="PF00410">
    <property type="entry name" value="Ribosomal_S8"/>
    <property type="match status" value="1"/>
</dbReference>
<evidence type="ECO:0000256" key="1">
    <source>
        <dbReference type="ARBA" id="ARBA00006471"/>
    </source>
</evidence>
<dbReference type="GO" id="GO:0005737">
    <property type="term" value="C:cytoplasm"/>
    <property type="evidence" value="ECO:0007669"/>
    <property type="project" value="UniProtKB-ARBA"/>
</dbReference>
<dbReference type="InterPro" id="IPR000630">
    <property type="entry name" value="Ribosomal_uS8"/>
</dbReference>
<evidence type="ECO:0000313" key="7">
    <source>
        <dbReference type="EMBL" id="OGD98365.1"/>
    </source>
</evidence>
<organism evidence="7 8">
    <name type="scientific">Candidatus Curtissbacteria bacterium RIFCSPLOWO2_01_FULL_42_50</name>
    <dbReference type="NCBI Taxonomy" id="1797730"/>
    <lineage>
        <taxon>Bacteria</taxon>
        <taxon>Candidatus Curtissiibacteriota</taxon>
    </lineage>
</organism>
<evidence type="ECO:0000313" key="8">
    <source>
        <dbReference type="Proteomes" id="UP000177039"/>
    </source>
</evidence>
<dbReference type="EMBL" id="MFBT01000038">
    <property type="protein sequence ID" value="OGD98365.1"/>
    <property type="molecule type" value="Genomic_DNA"/>
</dbReference>
<dbReference type="FunFam" id="3.30.1490.10:FF:000001">
    <property type="entry name" value="30S ribosomal protein S8"/>
    <property type="match status" value="1"/>
</dbReference>
<sequence>MLVTIKNGYMAKKPEVLVPYSKFKSEVAKVLEKEKFVGIVKKSQAHLALPRRQAGSGRAKIIISLLYENQKPKLHEIKKVSKPGLRIYTKSKNIKKVKGKRGLVLVSTPQGVMTGEQAKAKKLGGEVICEAW</sequence>
<keyword evidence="3 6" id="KW-0687">Ribonucleoprotein</keyword>
<accession>A0A1F5H2T3</accession>